<dbReference type="InterPro" id="IPR001296">
    <property type="entry name" value="Glyco_trans_1"/>
</dbReference>
<evidence type="ECO:0000313" key="4">
    <source>
        <dbReference type="Proteomes" id="UP001196661"/>
    </source>
</evidence>
<dbReference type="PANTHER" id="PTHR46401">
    <property type="entry name" value="GLYCOSYLTRANSFERASE WBBK-RELATED"/>
    <property type="match status" value="1"/>
</dbReference>
<dbReference type="PANTHER" id="PTHR46401:SF2">
    <property type="entry name" value="GLYCOSYLTRANSFERASE WBBK-RELATED"/>
    <property type="match status" value="1"/>
</dbReference>
<dbReference type="SUPFAM" id="SSF53756">
    <property type="entry name" value="UDP-Glycosyltransferase/glycogen phosphorylase"/>
    <property type="match status" value="1"/>
</dbReference>
<reference evidence="3 4" key="1">
    <citation type="journal article" date="2021" name="Mar. Drugs">
        <title>Genome Reduction and Secondary Metabolism of the Marine Sponge-Associated Cyanobacterium Leptothoe.</title>
        <authorList>
            <person name="Konstantinou D."/>
            <person name="Popin R.V."/>
            <person name="Fewer D.P."/>
            <person name="Sivonen K."/>
            <person name="Gkelis S."/>
        </authorList>
    </citation>
    <scope>NUCLEOTIDE SEQUENCE [LARGE SCALE GENOMIC DNA]</scope>
    <source>
        <strain evidence="3 4">TAU-MAC 1615</strain>
    </source>
</reference>
<evidence type="ECO:0000313" key="3">
    <source>
        <dbReference type="EMBL" id="MBT9313003.1"/>
    </source>
</evidence>
<proteinExistence type="predicted"/>
<evidence type="ECO:0000256" key="1">
    <source>
        <dbReference type="ARBA" id="ARBA00022679"/>
    </source>
</evidence>
<comment type="caution">
    <text evidence="3">The sequence shown here is derived from an EMBL/GenBank/DDBJ whole genome shotgun (WGS) entry which is preliminary data.</text>
</comment>
<protein>
    <submittedName>
        <fullName evidence="3">Glycosyltransferase</fullName>
    </submittedName>
</protein>
<dbReference type="SUPFAM" id="SSF53448">
    <property type="entry name" value="Nucleotide-diphospho-sugar transferases"/>
    <property type="match status" value="1"/>
</dbReference>
<organism evidence="3 4">
    <name type="scientific">Leptothoe kymatousa TAU-MAC 1615</name>
    <dbReference type="NCBI Taxonomy" id="2364775"/>
    <lineage>
        <taxon>Bacteria</taxon>
        <taxon>Bacillati</taxon>
        <taxon>Cyanobacteriota</taxon>
        <taxon>Cyanophyceae</taxon>
        <taxon>Nodosilineales</taxon>
        <taxon>Cymatolegaceae</taxon>
        <taxon>Leptothoe</taxon>
        <taxon>Leptothoe kymatousa</taxon>
    </lineage>
</organism>
<feature type="domain" description="Glycosyl transferase family 1" evidence="2">
    <location>
        <begin position="739"/>
        <end position="884"/>
    </location>
</feature>
<dbReference type="CDD" id="cd03809">
    <property type="entry name" value="GT4_MtfB-like"/>
    <property type="match status" value="1"/>
</dbReference>
<dbReference type="Gene3D" id="3.40.50.2000">
    <property type="entry name" value="Glycogen Phosphorylase B"/>
    <property type="match status" value="1"/>
</dbReference>
<sequence>MSKSLLANGSELDKIIPPEIAEDAFYAYLVQLCQESSVQTILEIGSSAGQGSTKAFVSGIQASIHSTNKQLFCIEVSRVRFETLQKFYQDESFVKCYNCSSVPISDFPTRRELAQFYNAFTTGLNAYSLDEVFRWLDQDIEYVKRQSVPETGIRNIKQEHNIAFFDLVLIDGSEFTGEAELDEVYGARYICLDDINTYKNHENHNRLCEDKNYELVIEDRSTRNGFSIFKRIGDAPNINNNISVHFLTIVLNGQPFISYHLENVFKQLTFNWHWHIVEGVADLTHDTAWSLDGGGSIDSSIHKNGLSSDGTTEYLDSIIQQFPNNISLYRKEGGAFWDGKQEMVNAPLQNINEECLLWQIDVDELWTPRQITQGRNLFIEYPHKMAAFYWCQYFVGPDLVVSSRNCYSQNPNQEWLRTWRYKPGMRWAAHEPPILVEETEDGTAKKNIAREFPFSHKQTEAKGLVFQHFAYVLSHQLAFKEKYYGYNNAGSLWKSLITQTRFPVFLRDYFDWVNDNTIAEKASSLGIQPIFIPDPQSERLGYFASFNESQNSSSQIKLTATPHAPVVVIDGVFFQLLNSGIGRVWHMLLQEWSQSDFGQHILVLDRNNTAPKVPGIRYRAVPAYVPSAPGRDSLMLQTVCAEENAAMFLSTFYTTPTTTPSVMLIYDMIPEVMNADIKDWQEKVNALMHASEYLAISENTARDFQTFYPSLSNKPITVAHCGVSETFKPANEKQVRDFKEKYNINKPFFCTVGERLGFNGYKNVDLFFKAFALLENKSDYMIVCIGGKDALEPELASIVNGLDVSVLRISDSELASAYTSAAALVYPSKYEGFGMPIAEAMACGCPVITSKTSSIPEVAGDAAIYLENLDIDNMLSALEKIQLDEVREFSGSQGLIQASKFSWQQMADMSSSSILRAIKNKNDNFFERSWLWNELRSMQQQIEGTEGVANFLYSPNNSLNTDIKAEGKTTTTSSTSLDVKTKQRLEDVIEEINLLETSRRWRLRNKLITLKQVIIKSEQPNFVIDTSKSVEIQIKQAEDKLRWMKTSKFLND</sequence>
<dbReference type="Proteomes" id="UP001196661">
    <property type="component" value="Unassembled WGS sequence"/>
</dbReference>
<gene>
    <name evidence="3" type="ORF">IXB28_12355</name>
</gene>
<dbReference type="InterPro" id="IPR029044">
    <property type="entry name" value="Nucleotide-diphossugar_trans"/>
</dbReference>
<accession>A0ABS5Y677</accession>
<dbReference type="RefSeq" id="WP_215618898.1">
    <property type="nucleotide sequence ID" value="NZ_JADOER010000011.1"/>
</dbReference>
<keyword evidence="1" id="KW-0808">Transferase</keyword>
<name>A0ABS5Y677_9CYAN</name>
<keyword evidence="4" id="KW-1185">Reference proteome</keyword>
<dbReference type="Pfam" id="PF00534">
    <property type="entry name" value="Glycos_transf_1"/>
    <property type="match status" value="1"/>
</dbReference>
<evidence type="ECO:0000259" key="2">
    <source>
        <dbReference type="Pfam" id="PF00534"/>
    </source>
</evidence>
<dbReference type="EMBL" id="JADOER010000011">
    <property type="protein sequence ID" value="MBT9313003.1"/>
    <property type="molecule type" value="Genomic_DNA"/>
</dbReference>